<feature type="domain" description="Large helicase-related protein winged-helix" evidence="1">
    <location>
        <begin position="8"/>
        <end position="85"/>
    </location>
</feature>
<dbReference type="Pfam" id="PF23234">
    <property type="entry name" value="WHD_4th_Lhr"/>
    <property type="match status" value="1"/>
</dbReference>
<dbReference type="EMBL" id="RHHB01000052">
    <property type="protein sequence ID" value="RNB45234.1"/>
    <property type="molecule type" value="Genomic_DNA"/>
</dbReference>
<dbReference type="InterPro" id="IPR055367">
    <property type="entry name" value="WH4_Lhr"/>
</dbReference>
<evidence type="ECO:0000313" key="3">
    <source>
        <dbReference type="Proteomes" id="UP000275048"/>
    </source>
</evidence>
<reference evidence="2 3" key="1">
    <citation type="submission" date="2018-10" db="EMBL/GenBank/DDBJ databases">
        <title>Isolation, diversity and antibacterial activity of antinobacteria from the wheat rhizosphere soil.</title>
        <authorList>
            <person name="Sun T."/>
        </authorList>
    </citation>
    <scope>NUCLEOTIDE SEQUENCE [LARGE SCALE GENOMIC DNA]</scope>
    <source>
        <strain evidence="2 3">SJ-23</strain>
    </source>
</reference>
<evidence type="ECO:0000259" key="1">
    <source>
        <dbReference type="Pfam" id="PF23234"/>
    </source>
</evidence>
<gene>
    <name evidence="2" type="ORF">EDM22_16675</name>
</gene>
<proteinExistence type="predicted"/>
<protein>
    <recommendedName>
        <fullName evidence="1">Large helicase-related protein winged-helix domain-containing protein</fullName>
    </recommendedName>
</protein>
<name>A0A3M8A225_9MICO</name>
<dbReference type="AlphaFoldDB" id="A0A3M8A225"/>
<comment type="caution">
    <text evidence="2">The sequence shown here is derived from an EMBL/GenBank/DDBJ whole genome shotgun (WGS) entry which is preliminary data.</text>
</comment>
<accession>A0A3M8A225</accession>
<evidence type="ECO:0000313" key="2">
    <source>
        <dbReference type="EMBL" id="RNB45234.1"/>
    </source>
</evidence>
<keyword evidence="3" id="KW-1185">Reference proteome</keyword>
<dbReference type="Proteomes" id="UP000275048">
    <property type="component" value="Unassembled WGS sequence"/>
</dbReference>
<sequence length="209" mass="21875">MLPVPSDAATPRAHALGETLIERYGIVTRGSVVAEEIVGGFALAYRTLAGFEESGRVRRGYYIEGQGGAQFATTAAVDRLRQTTEGGALALAATDPANPFGAALEWPAPLVELGHRPARKSGAVVAIVDGEAAFYLERGGRTALVFTDDADVLARAATALADAIARARGARFRVESVNGQGVHGSPLDAPLRAAGFRETPRGFRFDARG</sequence>
<organism evidence="2 3">
    <name type="scientific">Agromyces tardus</name>
    <dbReference type="NCBI Taxonomy" id="2583849"/>
    <lineage>
        <taxon>Bacteria</taxon>
        <taxon>Bacillati</taxon>
        <taxon>Actinomycetota</taxon>
        <taxon>Actinomycetes</taxon>
        <taxon>Micrococcales</taxon>
        <taxon>Microbacteriaceae</taxon>
        <taxon>Agromyces</taxon>
    </lineage>
</organism>